<organism evidence="1 2">
    <name type="scientific">Sphaerisporangium rufum</name>
    <dbReference type="NCBI Taxonomy" id="1381558"/>
    <lineage>
        <taxon>Bacteria</taxon>
        <taxon>Bacillati</taxon>
        <taxon>Actinomycetota</taxon>
        <taxon>Actinomycetes</taxon>
        <taxon>Streptosporangiales</taxon>
        <taxon>Streptosporangiaceae</taxon>
        <taxon>Sphaerisporangium</taxon>
    </lineage>
</organism>
<protein>
    <submittedName>
        <fullName evidence="1">Uncharacterized protein</fullName>
    </submittedName>
</protein>
<accession>A0A919R529</accession>
<name>A0A919R529_9ACTN</name>
<dbReference type="Proteomes" id="UP000655287">
    <property type="component" value="Unassembled WGS sequence"/>
</dbReference>
<dbReference type="EMBL" id="BOOU01000061">
    <property type="protein sequence ID" value="GII79684.1"/>
    <property type="molecule type" value="Genomic_DNA"/>
</dbReference>
<keyword evidence="2" id="KW-1185">Reference proteome</keyword>
<evidence type="ECO:0000313" key="1">
    <source>
        <dbReference type="EMBL" id="GII79684.1"/>
    </source>
</evidence>
<comment type="caution">
    <text evidence="1">The sequence shown here is derived from an EMBL/GenBank/DDBJ whole genome shotgun (WGS) entry which is preliminary data.</text>
</comment>
<dbReference type="AlphaFoldDB" id="A0A919R529"/>
<reference evidence="1" key="1">
    <citation type="submission" date="2021-01" db="EMBL/GenBank/DDBJ databases">
        <title>Whole genome shotgun sequence of Sphaerisporangium rufum NBRC 109079.</title>
        <authorList>
            <person name="Komaki H."/>
            <person name="Tamura T."/>
        </authorList>
    </citation>
    <scope>NUCLEOTIDE SEQUENCE</scope>
    <source>
        <strain evidence="1">NBRC 109079</strain>
    </source>
</reference>
<evidence type="ECO:0000313" key="2">
    <source>
        <dbReference type="Proteomes" id="UP000655287"/>
    </source>
</evidence>
<sequence length="206" mass="21685">MAAPLRRLADAVVALAIGAAAVYAHTLTLGADELDAPLTSRAEVGATAVTGRFSARLGKVVAARSVRLGDGPDARSLRAGEGEVFVVATVAATAPREPVWLREAWLRTRDGLDYAASDRTGVARGIGRPAQPGWWTERLFVFEVPPEALPGAELVITGPSGNGLYDEIYPGRYDQLRPEAALELTAGDAAATRLLAEVKDSWPLTG</sequence>
<gene>
    <name evidence="1" type="ORF">Sru01_46660</name>
</gene>
<proteinExistence type="predicted"/>
<dbReference type="RefSeq" id="WP_203989803.1">
    <property type="nucleotide sequence ID" value="NZ_BOOU01000061.1"/>
</dbReference>